<comment type="caution">
    <text evidence="2">The sequence shown here is derived from an EMBL/GenBank/DDBJ whole genome shotgun (WGS) entry which is preliminary data.</text>
</comment>
<proteinExistence type="predicted"/>
<accession>A0A4U0Q8J9</accession>
<dbReference type="OrthoDB" id="9804829at2"/>
<name>A0A4U0Q8J9_9NEIS</name>
<gene>
    <name evidence="2" type="ORF">FAZ21_04615</name>
</gene>
<keyword evidence="1" id="KW-1133">Transmembrane helix</keyword>
<dbReference type="Proteomes" id="UP000310016">
    <property type="component" value="Unassembled WGS sequence"/>
</dbReference>
<protein>
    <submittedName>
        <fullName evidence="2">DUF1700 domain-containing protein</fullName>
    </submittedName>
</protein>
<evidence type="ECO:0000256" key="1">
    <source>
        <dbReference type="SAM" id="Phobius"/>
    </source>
</evidence>
<keyword evidence="1" id="KW-0472">Membrane</keyword>
<sequence>MARFRQRSGTGVVPRTADRGSVVMNQSEFLQRLQTGLHGLPTAEIEDILSDYREYFQDALAAGRSEAETAAALGEPERLARELRARHSVKDWEQQRSFRTAWRAFVDASGLGRLNVLLALVRVIWLAILAYLTALAAGLTLAGLALLLLGSIATFGGYDTESLITRWAGNGAHHGMVHLDDGKGGMVSVQPGPDGRTNVLVRSHEGEVRLEAGAASGARDLTITDGHGNVRVQGLRLTTYPLLFIGGFALVLGIAGLWLGIRLLRQSARALMTQLGDAASASAPSRDHVPA</sequence>
<feature type="transmembrane region" description="Helical" evidence="1">
    <location>
        <begin position="123"/>
        <end position="149"/>
    </location>
</feature>
<dbReference type="Pfam" id="PF22564">
    <property type="entry name" value="HAAS"/>
    <property type="match status" value="1"/>
</dbReference>
<organism evidence="2 3">
    <name type="scientific">Chitiniphilus eburneus</name>
    <dbReference type="NCBI Taxonomy" id="2571148"/>
    <lineage>
        <taxon>Bacteria</taxon>
        <taxon>Pseudomonadati</taxon>
        <taxon>Pseudomonadota</taxon>
        <taxon>Betaproteobacteria</taxon>
        <taxon>Neisseriales</taxon>
        <taxon>Chitinibacteraceae</taxon>
        <taxon>Chitiniphilus</taxon>
    </lineage>
</organism>
<feature type="transmembrane region" description="Helical" evidence="1">
    <location>
        <begin position="242"/>
        <end position="264"/>
    </location>
</feature>
<dbReference type="AlphaFoldDB" id="A0A4U0Q8J9"/>
<evidence type="ECO:0000313" key="3">
    <source>
        <dbReference type="Proteomes" id="UP000310016"/>
    </source>
</evidence>
<dbReference type="EMBL" id="SUMF01000002">
    <property type="protein sequence ID" value="TJZ77611.1"/>
    <property type="molecule type" value="Genomic_DNA"/>
</dbReference>
<keyword evidence="1" id="KW-0812">Transmembrane</keyword>
<evidence type="ECO:0000313" key="2">
    <source>
        <dbReference type="EMBL" id="TJZ77611.1"/>
    </source>
</evidence>
<keyword evidence="3" id="KW-1185">Reference proteome</keyword>
<reference evidence="2 3" key="1">
    <citation type="submission" date="2019-04" db="EMBL/GenBank/DDBJ databases">
        <title>Chitiniphilus eburnea sp. nov., a novel chitinolytic bacterium isolated from aquaculture sludge.</title>
        <authorList>
            <person name="Sheng M."/>
        </authorList>
    </citation>
    <scope>NUCLEOTIDE SEQUENCE [LARGE SCALE GENOMIC DNA]</scope>
    <source>
        <strain evidence="2 3">HX-2-15</strain>
    </source>
</reference>